<comment type="similarity">
    <text evidence="1">Belongs to the short-chain dehydrogenases/reductases (SDR) family.</text>
</comment>
<dbReference type="PANTHER" id="PTHR24321:SF8">
    <property type="entry name" value="ESTRADIOL 17-BETA-DEHYDROGENASE 8-RELATED"/>
    <property type="match status" value="1"/>
</dbReference>
<keyword evidence="3" id="KW-0560">Oxidoreductase</keyword>
<dbReference type="PANTHER" id="PTHR24321">
    <property type="entry name" value="DEHYDROGENASES, SHORT CHAIN"/>
    <property type="match status" value="1"/>
</dbReference>
<name>A0A1R3RBQ7_ASPC5</name>
<dbReference type="Proteomes" id="UP000188318">
    <property type="component" value="Unassembled WGS sequence"/>
</dbReference>
<evidence type="ECO:0000256" key="3">
    <source>
        <dbReference type="ARBA" id="ARBA00023002"/>
    </source>
</evidence>
<dbReference type="OrthoDB" id="1669814at2759"/>
<reference evidence="5" key="1">
    <citation type="journal article" date="2017" name="Genome Biol.">
        <title>Comparative genomics reveals high biological diversity and specific adaptations in the industrially and medically important fungal genus Aspergillus.</title>
        <authorList>
            <person name="de Vries R.P."/>
            <person name="Riley R."/>
            <person name="Wiebenga A."/>
            <person name="Aguilar-Osorio G."/>
            <person name="Amillis S."/>
            <person name="Uchima C.A."/>
            <person name="Anderluh G."/>
            <person name="Asadollahi M."/>
            <person name="Askin M."/>
            <person name="Barry K."/>
            <person name="Battaglia E."/>
            <person name="Bayram O."/>
            <person name="Benocci T."/>
            <person name="Braus-Stromeyer S.A."/>
            <person name="Caldana C."/>
            <person name="Canovas D."/>
            <person name="Cerqueira G.C."/>
            <person name="Chen F."/>
            <person name="Chen W."/>
            <person name="Choi C."/>
            <person name="Clum A."/>
            <person name="Dos Santos R.A."/>
            <person name="Damasio A.R."/>
            <person name="Diallinas G."/>
            <person name="Emri T."/>
            <person name="Fekete E."/>
            <person name="Flipphi M."/>
            <person name="Freyberg S."/>
            <person name="Gallo A."/>
            <person name="Gournas C."/>
            <person name="Habgood R."/>
            <person name="Hainaut M."/>
            <person name="Harispe M.L."/>
            <person name="Henrissat B."/>
            <person name="Hilden K.S."/>
            <person name="Hope R."/>
            <person name="Hossain A."/>
            <person name="Karabika E."/>
            <person name="Karaffa L."/>
            <person name="Karanyi Z."/>
            <person name="Krasevec N."/>
            <person name="Kuo A."/>
            <person name="Kusch H."/>
            <person name="LaButti K."/>
            <person name="Lagendijk E.L."/>
            <person name="Lapidus A."/>
            <person name="Levasseur A."/>
            <person name="Lindquist E."/>
            <person name="Lipzen A."/>
            <person name="Logrieco A.F."/>
            <person name="MacCabe A."/>
            <person name="Maekelae M.R."/>
            <person name="Malavazi I."/>
            <person name="Melin P."/>
            <person name="Meyer V."/>
            <person name="Mielnichuk N."/>
            <person name="Miskei M."/>
            <person name="Molnar A.P."/>
            <person name="Mule G."/>
            <person name="Ngan C.Y."/>
            <person name="Orejas M."/>
            <person name="Orosz E."/>
            <person name="Ouedraogo J.P."/>
            <person name="Overkamp K.M."/>
            <person name="Park H.-S."/>
            <person name="Perrone G."/>
            <person name="Piumi F."/>
            <person name="Punt P.J."/>
            <person name="Ram A.F."/>
            <person name="Ramon A."/>
            <person name="Rauscher S."/>
            <person name="Record E."/>
            <person name="Riano-Pachon D.M."/>
            <person name="Robert V."/>
            <person name="Roehrig J."/>
            <person name="Ruller R."/>
            <person name="Salamov A."/>
            <person name="Salih N.S."/>
            <person name="Samson R.A."/>
            <person name="Sandor E."/>
            <person name="Sanguinetti M."/>
            <person name="Schuetze T."/>
            <person name="Sepcic K."/>
            <person name="Shelest E."/>
            <person name="Sherlock G."/>
            <person name="Sophianopoulou V."/>
            <person name="Squina F.M."/>
            <person name="Sun H."/>
            <person name="Susca A."/>
            <person name="Todd R.B."/>
            <person name="Tsang A."/>
            <person name="Unkles S.E."/>
            <person name="van de Wiele N."/>
            <person name="van Rossen-Uffink D."/>
            <person name="Oliveira J.V."/>
            <person name="Vesth T.C."/>
            <person name="Visser J."/>
            <person name="Yu J.-H."/>
            <person name="Zhou M."/>
            <person name="Andersen M.R."/>
            <person name="Archer D.B."/>
            <person name="Baker S.E."/>
            <person name="Benoit I."/>
            <person name="Brakhage A.A."/>
            <person name="Braus G.H."/>
            <person name="Fischer R."/>
            <person name="Frisvad J.C."/>
            <person name="Goldman G.H."/>
            <person name="Houbraken J."/>
            <person name="Oakley B."/>
            <person name="Pocsi I."/>
            <person name="Scazzocchio C."/>
            <person name="Seiboth B."/>
            <person name="vanKuyk P.A."/>
            <person name="Wortman J."/>
            <person name="Dyer P.S."/>
            <person name="Grigoriev I.V."/>
        </authorList>
    </citation>
    <scope>NUCLEOTIDE SEQUENCE [LARGE SCALE GENOMIC DNA]</scope>
    <source>
        <strain evidence="5">ITEM 5010</strain>
    </source>
</reference>
<evidence type="ECO:0000313" key="5">
    <source>
        <dbReference type="Proteomes" id="UP000188318"/>
    </source>
</evidence>
<accession>A0A1R3RBQ7</accession>
<dbReference type="FunFam" id="3.40.50.720:FF:000084">
    <property type="entry name" value="Short-chain dehydrogenase reductase"/>
    <property type="match status" value="1"/>
</dbReference>
<dbReference type="CDD" id="cd05233">
    <property type="entry name" value="SDR_c"/>
    <property type="match status" value="1"/>
</dbReference>
<dbReference type="AlphaFoldDB" id="A0A1R3RBQ7"/>
<dbReference type="InterPro" id="IPR002347">
    <property type="entry name" value="SDR_fam"/>
</dbReference>
<dbReference type="InterPro" id="IPR036291">
    <property type="entry name" value="NAD(P)-bd_dom_sf"/>
</dbReference>
<dbReference type="STRING" id="602072.A0A1R3RBQ7"/>
<proteinExistence type="inferred from homology"/>
<organism evidence="4 5">
    <name type="scientific">Aspergillus carbonarius (strain ITEM 5010)</name>
    <dbReference type="NCBI Taxonomy" id="602072"/>
    <lineage>
        <taxon>Eukaryota</taxon>
        <taxon>Fungi</taxon>
        <taxon>Dikarya</taxon>
        <taxon>Ascomycota</taxon>
        <taxon>Pezizomycotina</taxon>
        <taxon>Eurotiomycetes</taxon>
        <taxon>Eurotiomycetidae</taxon>
        <taxon>Eurotiales</taxon>
        <taxon>Aspergillaceae</taxon>
        <taxon>Aspergillus</taxon>
        <taxon>Aspergillus subgen. Circumdati</taxon>
    </lineage>
</organism>
<keyword evidence="2" id="KW-0521">NADP</keyword>
<evidence type="ECO:0000313" key="4">
    <source>
        <dbReference type="EMBL" id="OOF91918.1"/>
    </source>
</evidence>
<protein>
    <submittedName>
        <fullName evidence="4">Uncharacterized protein</fullName>
    </submittedName>
</protein>
<dbReference type="SUPFAM" id="SSF51735">
    <property type="entry name" value="NAD(P)-binding Rossmann-fold domains"/>
    <property type="match status" value="1"/>
</dbReference>
<dbReference type="GO" id="GO:0016491">
    <property type="term" value="F:oxidoreductase activity"/>
    <property type="evidence" value="ECO:0007669"/>
    <property type="project" value="UniProtKB-KW"/>
</dbReference>
<evidence type="ECO:0000256" key="2">
    <source>
        <dbReference type="ARBA" id="ARBA00022857"/>
    </source>
</evidence>
<keyword evidence="5" id="KW-1185">Reference proteome</keyword>
<dbReference type="VEuPathDB" id="FungiDB:ASPCADRAFT_133973"/>
<dbReference type="Pfam" id="PF13561">
    <property type="entry name" value="adh_short_C2"/>
    <property type="match status" value="1"/>
</dbReference>
<dbReference type="Gene3D" id="3.40.50.720">
    <property type="entry name" value="NAD(P)-binding Rossmann-like Domain"/>
    <property type="match status" value="1"/>
</dbReference>
<gene>
    <name evidence="4" type="ORF">ASPCADRAFT_133973</name>
</gene>
<dbReference type="PRINTS" id="PR00081">
    <property type="entry name" value="GDHRDH"/>
</dbReference>
<dbReference type="OMA" id="NECISQW"/>
<dbReference type="InterPro" id="IPR020904">
    <property type="entry name" value="Sc_DH/Rdtase_CS"/>
</dbReference>
<dbReference type="GO" id="GO:0044550">
    <property type="term" value="P:secondary metabolite biosynthetic process"/>
    <property type="evidence" value="ECO:0007669"/>
    <property type="project" value="UniProtKB-ARBA"/>
</dbReference>
<evidence type="ECO:0000256" key="1">
    <source>
        <dbReference type="ARBA" id="ARBA00006484"/>
    </source>
</evidence>
<dbReference type="PROSITE" id="PS00061">
    <property type="entry name" value="ADH_SHORT"/>
    <property type="match status" value="1"/>
</dbReference>
<sequence length="261" mass="27255">MSSFQGKVIAITGAGSGIGSAIAHHLAQQGARLSITDISESSLSNTTKVLHPLIGAENLLTSVADIRDPTAINQWIETTIQHFGRLDGVVNAAGIHPRESGKEPIWNVSDEDWAFAQDVNVRGTLNVVRAALKHMVQAVSGKEMATGSVVVFGSNSSVAGMSNLSAYTTSKHAVLGLMRAAAMDAAKYNIRVNAVCPGPIDTPMLRSVVPDEQLGGMTGSIPLNRLGKVEEVTGLVALLLDDHSGFCTGGTYMVDGGMTSC</sequence>
<dbReference type="EMBL" id="KV907509">
    <property type="protein sequence ID" value="OOF91918.1"/>
    <property type="molecule type" value="Genomic_DNA"/>
</dbReference>